<accession>A0A918UU30</accession>
<protein>
    <submittedName>
        <fullName evidence="1">Uncharacterized protein</fullName>
    </submittedName>
</protein>
<organism evidence="1 2">
    <name type="scientific">Asticcacaulis endophyticus</name>
    <dbReference type="NCBI Taxonomy" id="1395890"/>
    <lineage>
        <taxon>Bacteria</taxon>
        <taxon>Pseudomonadati</taxon>
        <taxon>Pseudomonadota</taxon>
        <taxon>Alphaproteobacteria</taxon>
        <taxon>Caulobacterales</taxon>
        <taxon>Caulobacteraceae</taxon>
        <taxon>Asticcacaulis</taxon>
    </lineage>
</organism>
<dbReference type="EMBL" id="BMZB01000002">
    <property type="protein sequence ID" value="GGZ32931.1"/>
    <property type="molecule type" value="Genomic_DNA"/>
</dbReference>
<proteinExistence type="predicted"/>
<name>A0A918UU30_9CAUL</name>
<dbReference type="AlphaFoldDB" id="A0A918UU30"/>
<keyword evidence="2" id="KW-1185">Reference proteome</keyword>
<comment type="caution">
    <text evidence="1">The sequence shown here is derived from an EMBL/GenBank/DDBJ whole genome shotgun (WGS) entry which is preliminary data.</text>
</comment>
<reference evidence="1" key="2">
    <citation type="submission" date="2020-09" db="EMBL/GenBank/DDBJ databases">
        <authorList>
            <person name="Sun Q."/>
            <person name="Kim S."/>
        </authorList>
    </citation>
    <scope>NUCLEOTIDE SEQUENCE</scope>
    <source>
        <strain evidence="1">KCTC 32296</strain>
    </source>
</reference>
<dbReference type="RefSeq" id="WP_189486224.1">
    <property type="nucleotide sequence ID" value="NZ_BMZB01000002.1"/>
</dbReference>
<sequence length="83" mass="9270">MPIVVDIADRLYDYTDEEKAAEAIEQFRIASGLDAKAVLAIWEDKNDPRRQQLEKAMFDAVDLNGSVKRAQTSVPDGITLSMD</sequence>
<gene>
    <name evidence="1" type="ORF">GCM10011273_19020</name>
</gene>
<dbReference type="Proteomes" id="UP000662572">
    <property type="component" value="Unassembled WGS sequence"/>
</dbReference>
<evidence type="ECO:0000313" key="2">
    <source>
        <dbReference type="Proteomes" id="UP000662572"/>
    </source>
</evidence>
<reference evidence="1" key="1">
    <citation type="journal article" date="2014" name="Int. J. Syst. Evol. Microbiol.">
        <title>Complete genome sequence of Corynebacterium casei LMG S-19264T (=DSM 44701T), isolated from a smear-ripened cheese.</title>
        <authorList>
            <consortium name="US DOE Joint Genome Institute (JGI-PGF)"/>
            <person name="Walter F."/>
            <person name="Albersmeier A."/>
            <person name="Kalinowski J."/>
            <person name="Ruckert C."/>
        </authorList>
    </citation>
    <scope>NUCLEOTIDE SEQUENCE</scope>
    <source>
        <strain evidence="1">KCTC 32296</strain>
    </source>
</reference>
<evidence type="ECO:0000313" key="1">
    <source>
        <dbReference type="EMBL" id="GGZ32931.1"/>
    </source>
</evidence>